<dbReference type="Gene3D" id="2.10.25.10">
    <property type="entry name" value="Laminin"/>
    <property type="match status" value="2"/>
</dbReference>
<comment type="function">
    <text evidence="6">Binds in a species-specific manner to the zona pellucida of the egg. May be involved in gamete recognition and/or signaling.</text>
</comment>
<dbReference type="PROSITE" id="PS50060">
    <property type="entry name" value="MAM_2"/>
    <property type="match status" value="2"/>
</dbReference>
<dbReference type="InterPro" id="IPR014853">
    <property type="entry name" value="VWF/SSPO/ZAN-like_Cys-rich_dom"/>
</dbReference>
<evidence type="ECO:0000256" key="6">
    <source>
        <dbReference type="ARBA" id="ARBA00057483"/>
    </source>
</evidence>
<evidence type="ECO:0000259" key="10">
    <source>
        <dbReference type="PROSITE" id="PS50060"/>
    </source>
</evidence>
<dbReference type="Pfam" id="PF12714">
    <property type="entry name" value="TILa"/>
    <property type="match status" value="2"/>
</dbReference>
<dbReference type="InterPro" id="IPR036084">
    <property type="entry name" value="Ser_inhib-like_sf"/>
</dbReference>
<dbReference type="InterPro" id="IPR002919">
    <property type="entry name" value="TIL_dom"/>
</dbReference>
<dbReference type="SMART" id="SM00832">
    <property type="entry name" value="C8"/>
    <property type="match status" value="2"/>
</dbReference>
<dbReference type="Pfam" id="PF00629">
    <property type="entry name" value="MAM"/>
    <property type="match status" value="2"/>
</dbReference>
<dbReference type="Pfam" id="PF01826">
    <property type="entry name" value="TIL"/>
    <property type="match status" value="2"/>
</dbReference>
<protein>
    <recommendedName>
        <fullName evidence="8">Zonadhesin</fullName>
    </recommendedName>
</protein>
<dbReference type="PRINTS" id="PR00020">
    <property type="entry name" value="MAMDOMAIN"/>
</dbReference>
<feature type="region of interest" description="Disordered" evidence="9">
    <location>
        <begin position="1409"/>
        <end position="1432"/>
    </location>
</feature>
<dbReference type="InterPro" id="IPR013320">
    <property type="entry name" value="ConA-like_dom_sf"/>
</dbReference>
<feature type="region of interest" description="Disordered" evidence="9">
    <location>
        <begin position="1"/>
        <end position="26"/>
    </location>
</feature>
<evidence type="ECO:0000313" key="13">
    <source>
        <dbReference type="Proteomes" id="UP000233556"/>
    </source>
</evidence>
<dbReference type="PANTHER" id="PTHR11339">
    <property type="entry name" value="EXTRACELLULAR MATRIX GLYCOPROTEIN RELATED"/>
    <property type="match status" value="1"/>
</dbReference>
<feature type="domain" description="VWFD" evidence="11">
    <location>
        <begin position="305"/>
        <end position="486"/>
    </location>
</feature>
<dbReference type="EMBL" id="KZ505673">
    <property type="protein sequence ID" value="PKU47670.1"/>
    <property type="molecule type" value="Genomic_DNA"/>
</dbReference>
<dbReference type="GO" id="GO:0005615">
    <property type="term" value="C:extracellular space"/>
    <property type="evidence" value="ECO:0007669"/>
    <property type="project" value="TreeGrafter"/>
</dbReference>
<keyword evidence="13" id="KW-1185">Reference proteome</keyword>
<feature type="domain" description="VWFD" evidence="11">
    <location>
        <begin position="591"/>
        <end position="769"/>
    </location>
</feature>
<reference evidence="13" key="1">
    <citation type="submission" date="2017-11" db="EMBL/GenBank/DDBJ databases">
        <authorList>
            <person name="Lima N.C."/>
            <person name="Parody-Merino A.M."/>
            <person name="Battley P.F."/>
            <person name="Fidler A.E."/>
            <person name="Prosdocimi F."/>
        </authorList>
    </citation>
    <scope>NUCLEOTIDE SEQUENCE [LARGE SCALE GENOMIC DNA]</scope>
</reference>
<dbReference type="CDD" id="cd06263">
    <property type="entry name" value="MAM"/>
    <property type="match status" value="2"/>
</dbReference>
<dbReference type="SMART" id="SM00216">
    <property type="entry name" value="VWD"/>
    <property type="match status" value="3"/>
</dbReference>
<evidence type="ECO:0000256" key="3">
    <source>
        <dbReference type="ARBA" id="ARBA00022737"/>
    </source>
</evidence>
<evidence type="ECO:0000256" key="8">
    <source>
        <dbReference type="ARBA" id="ARBA00067986"/>
    </source>
</evidence>
<feature type="domain" description="MAM" evidence="10">
    <location>
        <begin position="1246"/>
        <end position="1403"/>
    </location>
</feature>
<dbReference type="CDD" id="cd19941">
    <property type="entry name" value="TIL"/>
    <property type="match status" value="2"/>
</dbReference>
<dbReference type="InterPro" id="IPR025615">
    <property type="entry name" value="TILa_dom"/>
</dbReference>
<dbReference type="FunFam" id="2.60.120.200:FF:000128">
    <property type="entry name" value="enteropeptidase isoform X2"/>
    <property type="match status" value="1"/>
</dbReference>
<evidence type="ECO:0000256" key="9">
    <source>
        <dbReference type="SAM" id="MobiDB-lite"/>
    </source>
</evidence>
<dbReference type="SMART" id="SM00137">
    <property type="entry name" value="MAM"/>
    <property type="match status" value="2"/>
</dbReference>
<evidence type="ECO:0000256" key="1">
    <source>
        <dbReference type="ARBA" id="ARBA00004251"/>
    </source>
</evidence>
<dbReference type="Gene3D" id="2.60.120.200">
    <property type="match status" value="2"/>
</dbReference>
<dbReference type="GO" id="GO:0031012">
    <property type="term" value="C:extracellular matrix"/>
    <property type="evidence" value="ECO:0007669"/>
    <property type="project" value="TreeGrafter"/>
</dbReference>
<accession>A0A2I0UNP8</accession>
<keyword evidence="5" id="KW-0325">Glycoprotein</keyword>
<dbReference type="FunFam" id="2.10.25.10:FF:000055">
    <property type="entry name" value="alpha-tectorin isoform X1"/>
    <property type="match status" value="2"/>
</dbReference>
<gene>
    <name evidence="12" type="ORF">llap_2062</name>
</gene>
<dbReference type="InterPro" id="IPR000998">
    <property type="entry name" value="MAM_dom"/>
</dbReference>
<keyword evidence="2" id="KW-1003">Cell membrane</keyword>
<evidence type="ECO:0000256" key="2">
    <source>
        <dbReference type="ARBA" id="ARBA00022475"/>
    </source>
</evidence>
<dbReference type="InterPro" id="IPR001846">
    <property type="entry name" value="VWF_type-D"/>
</dbReference>
<dbReference type="Pfam" id="PF08742">
    <property type="entry name" value="C8"/>
    <property type="match status" value="2"/>
</dbReference>
<reference evidence="13" key="2">
    <citation type="submission" date="2017-12" db="EMBL/GenBank/DDBJ databases">
        <title>Genome sequence of the Bar-tailed Godwit (Limosa lapponica baueri).</title>
        <authorList>
            <person name="Lima N.C.B."/>
            <person name="Parody-Merino A.M."/>
            <person name="Battley P.F."/>
            <person name="Fidler A.E."/>
            <person name="Prosdocimi F."/>
        </authorList>
    </citation>
    <scope>NUCLEOTIDE SEQUENCE [LARGE SCALE GENOMIC DNA]</scope>
</reference>
<dbReference type="PANTHER" id="PTHR11339:SF374">
    <property type="entry name" value="ZONADHESIN"/>
    <property type="match status" value="1"/>
</dbReference>
<evidence type="ECO:0000313" key="12">
    <source>
        <dbReference type="EMBL" id="PKU47670.1"/>
    </source>
</evidence>
<name>A0A2I0UNP8_LIMLA</name>
<dbReference type="Proteomes" id="UP000233556">
    <property type="component" value="Unassembled WGS sequence"/>
</dbReference>
<evidence type="ECO:0000256" key="7">
    <source>
        <dbReference type="ARBA" id="ARBA00065625"/>
    </source>
</evidence>
<feature type="domain" description="MAM" evidence="10">
    <location>
        <begin position="142"/>
        <end position="305"/>
    </location>
</feature>
<dbReference type="SUPFAM" id="SSF57567">
    <property type="entry name" value="Serine protease inhibitors"/>
    <property type="match status" value="2"/>
</dbReference>
<dbReference type="PROSITE" id="PS51233">
    <property type="entry name" value="VWFD"/>
    <property type="match status" value="3"/>
</dbReference>
<evidence type="ECO:0000256" key="5">
    <source>
        <dbReference type="ARBA" id="ARBA00023180"/>
    </source>
</evidence>
<feature type="compositionally biased region" description="Polar residues" evidence="9">
    <location>
        <begin position="1"/>
        <end position="12"/>
    </location>
</feature>
<keyword evidence="4" id="KW-1015">Disulfide bond</keyword>
<keyword evidence="3" id="KW-0677">Repeat</keyword>
<comment type="subunit">
    <text evidence="7">Probably forms covalent oligomers.</text>
</comment>
<sequence>MSAGRAQTQTQPGMAGAMGQARMSAGRANNQAGSIAKVYQSSDLGVASTKVQHRQISEGTRDLAVPSHTQGCCAVQTSIFIKWQYLLDAFQRWRREIVGLQGINLTVRNAGCRHIPLESNGKIKQRPTGGLRTWDPETAYLTRCDFNNNSRPFCDWTQPCNVNQGVWIRTKHDTPTDGTGPDGDYPDGKGYFIYQEASNLIPFDTNRLESPDTVVSKKICIDFWYYMFGSEDMNELRVLIKDSTGESIVWSRRGNQSSLWKYGAVTHTFPTQRKIKVIFEAVRGLTEYGDTALDNVRVRDGSCVAICSIHGDPHYYTFDKQRHDFMGTCTYTLSKLCESNSSLPYFNVEAANEHRGSNTRVSYVRYVDIDVYGYRINLGKNRIVKVDGVSQVLPLTLAQGVSISFSGQYVVVTTDFGLNVKFDGNHRAEITLPNTYMSKVCGICGNYNGHKEDDFLNPSGGMEANSSSLGNSWQVYNDSSHYEPCAAACPATCVNPKAPYNCSLPCVEGCVCDSGYLLYNDRCVPSQQCGCWHNGQHYPVGSEFWTDNTCSSKCTCPARGSKVQCSSASCPAGQYCGVKDGKPECLEESYGICHVHGDPHYITFDKVTHNFMGNCTYTLAKVCSNTTSLPYFNVEAKNEHRGNTRVSYVREVVVEVYGVRIAIVKKEKSRVNNVRQTLPVSAAGGAITVSRSGRYIVVETDFKLRVSYDTDHSVEVKVPTTYFNLTCGMCGNFNNRREDDYMMPNGQQAADSNELGESWQVPDSDSSCGVPVPSPPCSAEEEELYQSDQFCGMLTARPGSFERCHGVINPQDYFDTCFYDLCALNGGQEFLCSALEAYADACQAAGVTLPPWRNATFCPVACPPNSHYNPCTSACPDTCVDPLASKNCSRPCVEGCECNSGFVISGGQCVSMSNCGCLQNGKYYEKGEAFWQTDCAGQCTCAGNGSVVCNSERCEVSEVCKVQNGLLGCYPLNPSTCHIFGDPHYITFDGRLYHFQGDCNYTVVETCTNSSESFSVTTRNEHRGNPNWTALNSVAVTLKNLHIVLKKNKETYVNGVQVYLPVDLNHGARVAIKGHYVVIDTSLGIQVKFDGDQELFILVDESLKGQLCGLCGTFNDNQLDDFLTPDKVLEQDPNKFGDSWLVKDDNRTCNPVSVVPPTCDTAKEKEYEELCKIILKNSGPFQVCHWHIPPQLYFETCVYDLCATEGNSDQFCKILEAYAAACELGGVNLGEWRKDTICAAQTACNMSCTFDVDFCEWQQENSDNFDWIRHKGPTPTPNTGPSYDHTTGEGYYIYLQGSAHEPGDVARLVSPVCGSEGPHCFSFWYHMYGVAEAMALRVYVVHNETSTLEWKDAGNKGDQWNLVEVMVHSRGNMQIVLEGMIGEDIRSDIALDDLSIKKGYCTGDVISTTPSTITTTPSEDTTTPAPTPSPGE</sequence>
<evidence type="ECO:0000256" key="4">
    <source>
        <dbReference type="ARBA" id="ARBA00023157"/>
    </source>
</evidence>
<dbReference type="InterPro" id="IPR001007">
    <property type="entry name" value="VWF_dom"/>
</dbReference>
<feature type="compositionally biased region" description="Low complexity" evidence="9">
    <location>
        <begin position="1409"/>
        <end position="1424"/>
    </location>
</feature>
<dbReference type="SMART" id="SM00215">
    <property type="entry name" value="VWC_out"/>
    <property type="match status" value="2"/>
</dbReference>
<organism evidence="12 13">
    <name type="scientific">Limosa lapponica baueri</name>
    <dbReference type="NCBI Taxonomy" id="1758121"/>
    <lineage>
        <taxon>Eukaryota</taxon>
        <taxon>Metazoa</taxon>
        <taxon>Chordata</taxon>
        <taxon>Craniata</taxon>
        <taxon>Vertebrata</taxon>
        <taxon>Euteleostomi</taxon>
        <taxon>Archelosauria</taxon>
        <taxon>Archosauria</taxon>
        <taxon>Dinosauria</taxon>
        <taxon>Saurischia</taxon>
        <taxon>Theropoda</taxon>
        <taxon>Coelurosauria</taxon>
        <taxon>Aves</taxon>
        <taxon>Neognathae</taxon>
        <taxon>Neoaves</taxon>
        <taxon>Charadriiformes</taxon>
        <taxon>Scolopacidae</taxon>
        <taxon>Limosa</taxon>
    </lineage>
</organism>
<evidence type="ECO:0000259" key="11">
    <source>
        <dbReference type="PROSITE" id="PS51233"/>
    </source>
</evidence>
<comment type="subcellular location">
    <subcellularLocation>
        <location evidence="1">Cell membrane</location>
        <topology evidence="1">Single-pass type I membrane protein</topology>
    </subcellularLocation>
</comment>
<dbReference type="InterPro" id="IPR050780">
    <property type="entry name" value="Mucin_vWF_Thrombospondin_sf"/>
</dbReference>
<keyword evidence="2" id="KW-0472">Membrane</keyword>
<feature type="domain" description="VWFD" evidence="11">
    <location>
        <begin position="975"/>
        <end position="1150"/>
    </location>
</feature>
<dbReference type="GO" id="GO:0005886">
    <property type="term" value="C:plasma membrane"/>
    <property type="evidence" value="ECO:0007669"/>
    <property type="project" value="UniProtKB-SubCell"/>
</dbReference>
<dbReference type="SUPFAM" id="SSF49899">
    <property type="entry name" value="Concanavalin A-like lectins/glucanases"/>
    <property type="match status" value="2"/>
</dbReference>
<proteinExistence type="predicted"/>
<dbReference type="Pfam" id="PF00094">
    <property type="entry name" value="VWD"/>
    <property type="match status" value="3"/>
</dbReference>
<dbReference type="OrthoDB" id="5945029at2759"/>